<dbReference type="EMBL" id="JACHIR010000001">
    <property type="protein sequence ID" value="MBB5888950.1"/>
    <property type="molecule type" value="Genomic_DNA"/>
</dbReference>
<proteinExistence type="predicted"/>
<feature type="chain" id="PRO_5030674200" description="Peptidase inhibitor family I36" evidence="1">
    <location>
        <begin position="25"/>
        <end position="109"/>
    </location>
</feature>
<sequence length="109" mass="11253">MNIRKKIAAAVVTGAILTGGIALAAPANAVDQVQCPSSGVSNGIEVWGTNGKFCFAGTPGSAGAAIPGSYQAHSGWNHGYIDGPNREIYPGDWLTLNKGYTWAVEIYNG</sequence>
<accession>A0A7W9NDU2</accession>
<keyword evidence="1" id="KW-0732">Signal</keyword>
<evidence type="ECO:0008006" key="4">
    <source>
        <dbReference type="Google" id="ProtNLM"/>
    </source>
</evidence>
<comment type="caution">
    <text evidence="2">The sequence shown here is derived from an EMBL/GenBank/DDBJ whole genome shotgun (WGS) entry which is preliminary data.</text>
</comment>
<name>A0A7W9NDU2_9PSEU</name>
<dbReference type="RefSeq" id="WP_184857509.1">
    <property type="nucleotide sequence ID" value="NZ_BAAAWY010000013.1"/>
</dbReference>
<organism evidence="2 3">
    <name type="scientific">Kutzneria kofuensis</name>
    <dbReference type="NCBI Taxonomy" id="103725"/>
    <lineage>
        <taxon>Bacteria</taxon>
        <taxon>Bacillati</taxon>
        <taxon>Actinomycetota</taxon>
        <taxon>Actinomycetes</taxon>
        <taxon>Pseudonocardiales</taxon>
        <taxon>Pseudonocardiaceae</taxon>
        <taxon>Kutzneria</taxon>
    </lineage>
</organism>
<gene>
    <name evidence="2" type="ORF">BJ998_000146</name>
</gene>
<evidence type="ECO:0000256" key="1">
    <source>
        <dbReference type="SAM" id="SignalP"/>
    </source>
</evidence>
<evidence type="ECO:0000313" key="3">
    <source>
        <dbReference type="Proteomes" id="UP000585638"/>
    </source>
</evidence>
<evidence type="ECO:0000313" key="2">
    <source>
        <dbReference type="EMBL" id="MBB5888950.1"/>
    </source>
</evidence>
<protein>
    <recommendedName>
        <fullName evidence="4">Peptidase inhibitor family I36</fullName>
    </recommendedName>
</protein>
<keyword evidence="3" id="KW-1185">Reference proteome</keyword>
<feature type="signal peptide" evidence="1">
    <location>
        <begin position="1"/>
        <end position="24"/>
    </location>
</feature>
<dbReference type="AlphaFoldDB" id="A0A7W9NDU2"/>
<dbReference type="Proteomes" id="UP000585638">
    <property type="component" value="Unassembled WGS sequence"/>
</dbReference>
<reference evidence="2 3" key="1">
    <citation type="submission" date="2020-08" db="EMBL/GenBank/DDBJ databases">
        <title>Sequencing the genomes of 1000 actinobacteria strains.</title>
        <authorList>
            <person name="Klenk H.-P."/>
        </authorList>
    </citation>
    <scope>NUCLEOTIDE SEQUENCE [LARGE SCALE GENOMIC DNA]</scope>
    <source>
        <strain evidence="2 3">DSM 43851</strain>
    </source>
</reference>